<dbReference type="AlphaFoldDB" id="T1I3C3"/>
<dbReference type="EnsemblMetazoa" id="RPRC010792-RA">
    <property type="protein sequence ID" value="RPRC010792-PA"/>
    <property type="gene ID" value="RPRC010792"/>
</dbReference>
<organism evidence="2 3">
    <name type="scientific">Rhodnius prolixus</name>
    <name type="common">Triatomid bug</name>
    <dbReference type="NCBI Taxonomy" id="13249"/>
    <lineage>
        <taxon>Eukaryota</taxon>
        <taxon>Metazoa</taxon>
        <taxon>Ecdysozoa</taxon>
        <taxon>Arthropoda</taxon>
        <taxon>Hexapoda</taxon>
        <taxon>Insecta</taxon>
        <taxon>Pterygota</taxon>
        <taxon>Neoptera</taxon>
        <taxon>Paraneoptera</taxon>
        <taxon>Hemiptera</taxon>
        <taxon>Heteroptera</taxon>
        <taxon>Panheteroptera</taxon>
        <taxon>Cimicomorpha</taxon>
        <taxon>Reduviidae</taxon>
        <taxon>Triatominae</taxon>
        <taxon>Rhodnius</taxon>
    </lineage>
</organism>
<accession>T1I3C3</accession>
<protein>
    <submittedName>
        <fullName evidence="2">Uncharacterized protein</fullName>
    </submittedName>
</protein>
<reference evidence="2" key="1">
    <citation type="submission" date="2015-05" db="UniProtKB">
        <authorList>
            <consortium name="EnsemblMetazoa"/>
        </authorList>
    </citation>
    <scope>IDENTIFICATION</scope>
</reference>
<dbReference type="Proteomes" id="UP000015103">
    <property type="component" value="Unassembled WGS sequence"/>
</dbReference>
<dbReference type="VEuPathDB" id="VectorBase:RPRC010792"/>
<evidence type="ECO:0000313" key="3">
    <source>
        <dbReference type="Proteomes" id="UP000015103"/>
    </source>
</evidence>
<proteinExistence type="predicted"/>
<dbReference type="EMBL" id="ACPB03003289">
    <property type="status" value="NOT_ANNOTATED_CDS"/>
    <property type="molecule type" value="Genomic_DNA"/>
</dbReference>
<feature type="region of interest" description="Disordered" evidence="1">
    <location>
        <begin position="49"/>
        <end position="81"/>
    </location>
</feature>
<evidence type="ECO:0000256" key="1">
    <source>
        <dbReference type="SAM" id="MobiDB-lite"/>
    </source>
</evidence>
<dbReference type="InParanoid" id="T1I3C3"/>
<keyword evidence="3" id="KW-1185">Reference proteome</keyword>
<sequence>MTSVRGGLIAAKILKFKFHKYAQFYEFCNDNIRNLKSPSIFIKTITTSSGEFQSSNPPSKGVDGVSQFGGSGKKGTGKNKDGNICCPKCGDPSTFVETFI</sequence>
<feature type="compositionally biased region" description="Polar residues" evidence="1">
    <location>
        <begin position="49"/>
        <end position="58"/>
    </location>
</feature>
<evidence type="ECO:0000313" key="2">
    <source>
        <dbReference type="EnsemblMetazoa" id="RPRC010792-PA"/>
    </source>
</evidence>
<name>T1I3C3_RHOPR</name>
<dbReference type="HOGENOM" id="CLU_2309448_0_0_1"/>